<sequence length="81" mass="8857">MRKQLPIVAVVLLLWNSACNSDESGVTQIQPQNKITLTDLDHEPAAKELVSKLQSQAATGRVSAIKVTDAFFKYEDLDSGI</sequence>
<evidence type="ECO:0000313" key="3">
    <source>
        <dbReference type="Proteomes" id="UP001597112"/>
    </source>
</evidence>
<name>A0ABW3JXF3_9BACT</name>
<keyword evidence="1" id="KW-0732">Signal</keyword>
<dbReference type="EMBL" id="JBHTKA010000001">
    <property type="protein sequence ID" value="MFD0998390.1"/>
    <property type="molecule type" value="Genomic_DNA"/>
</dbReference>
<dbReference type="Proteomes" id="UP001597112">
    <property type="component" value="Unassembled WGS sequence"/>
</dbReference>
<reference evidence="3" key="1">
    <citation type="journal article" date="2019" name="Int. J. Syst. Evol. Microbiol.">
        <title>The Global Catalogue of Microorganisms (GCM) 10K type strain sequencing project: providing services to taxonomists for standard genome sequencing and annotation.</title>
        <authorList>
            <consortium name="The Broad Institute Genomics Platform"/>
            <consortium name="The Broad Institute Genome Sequencing Center for Infectious Disease"/>
            <person name="Wu L."/>
            <person name="Ma J."/>
        </authorList>
    </citation>
    <scope>NUCLEOTIDE SEQUENCE [LARGE SCALE GENOMIC DNA]</scope>
    <source>
        <strain evidence="3">CCUG 58938</strain>
    </source>
</reference>
<organism evidence="2 3">
    <name type="scientific">Ohtaekwangia kribbensis</name>
    <dbReference type="NCBI Taxonomy" id="688913"/>
    <lineage>
        <taxon>Bacteria</taxon>
        <taxon>Pseudomonadati</taxon>
        <taxon>Bacteroidota</taxon>
        <taxon>Cytophagia</taxon>
        <taxon>Cytophagales</taxon>
        <taxon>Fulvivirgaceae</taxon>
        <taxon>Ohtaekwangia</taxon>
    </lineage>
</organism>
<feature type="signal peptide" evidence="1">
    <location>
        <begin position="1"/>
        <end position="20"/>
    </location>
</feature>
<comment type="caution">
    <text evidence="2">The sequence shown here is derived from an EMBL/GenBank/DDBJ whole genome shotgun (WGS) entry which is preliminary data.</text>
</comment>
<proteinExistence type="predicted"/>
<evidence type="ECO:0000256" key="1">
    <source>
        <dbReference type="SAM" id="SignalP"/>
    </source>
</evidence>
<dbReference type="RefSeq" id="WP_377575012.1">
    <property type="nucleotide sequence ID" value="NZ_JBHTKA010000001.1"/>
</dbReference>
<accession>A0ABW3JXF3</accession>
<feature type="chain" id="PRO_5046990735" evidence="1">
    <location>
        <begin position="21"/>
        <end position="81"/>
    </location>
</feature>
<protein>
    <submittedName>
        <fullName evidence="2">Uncharacterized protein</fullName>
    </submittedName>
</protein>
<evidence type="ECO:0000313" key="2">
    <source>
        <dbReference type="EMBL" id="MFD0998390.1"/>
    </source>
</evidence>
<keyword evidence="3" id="KW-1185">Reference proteome</keyword>
<gene>
    <name evidence="2" type="ORF">ACFQ21_03690</name>
</gene>